<dbReference type="RefSeq" id="WP_091683534.1">
    <property type="nucleotide sequence ID" value="NZ_BAABFM010000003.1"/>
</dbReference>
<dbReference type="InterPro" id="IPR039143">
    <property type="entry name" value="GNPNAT1-like"/>
</dbReference>
<dbReference type="PANTHER" id="PTHR13355">
    <property type="entry name" value="GLUCOSAMINE 6-PHOSPHATE N-ACETYLTRANSFERASE"/>
    <property type="match status" value="1"/>
</dbReference>
<dbReference type="Pfam" id="PF13673">
    <property type="entry name" value="Acetyltransf_10"/>
    <property type="match status" value="1"/>
</dbReference>
<dbReference type="InterPro" id="IPR016181">
    <property type="entry name" value="Acyl_CoA_acyltransferase"/>
</dbReference>
<dbReference type="EMBL" id="FOWD01000001">
    <property type="protein sequence ID" value="SFN76271.1"/>
    <property type="molecule type" value="Genomic_DNA"/>
</dbReference>
<dbReference type="CDD" id="cd04301">
    <property type="entry name" value="NAT_SF"/>
    <property type="match status" value="1"/>
</dbReference>
<name>A0A1I5BP62_9FIRM</name>
<dbReference type="STRING" id="1527.SAMN04489757_101115"/>
<protein>
    <submittedName>
        <fullName evidence="2">Ribosomal protein S18 acetylase RimI</fullName>
    </submittedName>
</protein>
<dbReference type="OrthoDB" id="9782266at2"/>
<organism evidence="2 3">
    <name type="scientific">Anaerocolumna aminovalerica</name>
    <dbReference type="NCBI Taxonomy" id="1527"/>
    <lineage>
        <taxon>Bacteria</taxon>
        <taxon>Bacillati</taxon>
        <taxon>Bacillota</taxon>
        <taxon>Clostridia</taxon>
        <taxon>Lachnospirales</taxon>
        <taxon>Lachnospiraceae</taxon>
        <taxon>Anaerocolumna</taxon>
    </lineage>
</organism>
<evidence type="ECO:0000313" key="2">
    <source>
        <dbReference type="EMBL" id="SFN76271.1"/>
    </source>
</evidence>
<dbReference type="PROSITE" id="PS51186">
    <property type="entry name" value="GNAT"/>
    <property type="match status" value="1"/>
</dbReference>
<reference evidence="2 3" key="1">
    <citation type="submission" date="2016-10" db="EMBL/GenBank/DDBJ databases">
        <authorList>
            <person name="de Groot N.N."/>
        </authorList>
    </citation>
    <scope>NUCLEOTIDE SEQUENCE [LARGE SCALE GENOMIC DNA]</scope>
    <source>
        <strain evidence="2 3">DSM 1283</strain>
    </source>
</reference>
<evidence type="ECO:0000259" key="1">
    <source>
        <dbReference type="PROSITE" id="PS51186"/>
    </source>
</evidence>
<keyword evidence="3" id="KW-1185">Reference proteome</keyword>
<dbReference type="Gene3D" id="3.40.630.30">
    <property type="match status" value="1"/>
</dbReference>
<dbReference type="GO" id="GO:0008080">
    <property type="term" value="F:N-acetyltransferase activity"/>
    <property type="evidence" value="ECO:0007669"/>
    <property type="project" value="TreeGrafter"/>
</dbReference>
<gene>
    <name evidence="2" type="ORF">SAMN04489757_101115</name>
</gene>
<keyword evidence="2" id="KW-0689">Ribosomal protein</keyword>
<proteinExistence type="predicted"/>
<accession>A0A1I5BP62</accession>
<feature type="domain" description="N-acetyltransferase" evidence="1">
    <location>
        <begin position="1"/>
        <end position="145"/>
    </location>
</feature>
<dbReference type="AlphaFoldDB" id="A0A1I5BP62"/>
<keyword evidence="2" id="KW-0687">Ribonucleoprotein</keyword>
<dbReference type="InterPro" id="IPR000182">
    <property type="entry name" value="GNAT_dom"/>
</dbReference>
<dbReference type="GO" id="GO:0005840">
    <property type="term" value="C:ribosome"/>
    <property type="evidence" value="ECO:0007669"/>
    <property type="project" value="UniProtKB-KW"/>
</dbReference>
<evidence type="ECO:0000313" key="3">
    <source>
        <dbReference type="Proteomes" id="UP000198806"/>
    </source>
</evidence>
<dbReference type="Proteomes" id="UP000198806">
    <property type="component" value="Unassembled WGS sequence"/>
</dbReference>
<dbReference type="SUPFAM" id="SSF55729">
    <property type="entry name" value="Acyl-CoA N-acyltransferases (Nat)"/>
    <property type="match status" value="1"/>
</dbReference>
<sequence length="145" mass="16776">MYTVEEIEFGSKRYEQTLLLRDKIMRKPLGLSIYNDDLSYEQQAIVLAVFDTETILGTGVLVFEDEATAKVRFLCVDSNLQKGGIGRAILENMEERSLQHGIKKIHLESRVTAKDFYKKLGYHEYGDTYLMKQAPVEHIRMQKII</sequence>